<dbReference type="SUPFAM" id="SSF51182">
    <property type="entry name" value="RmlC-like cupins"/>
    <property type="match status" value="1"/>
</dbReference>
<organism evidence="3 4">
    <name type="scientific">Pseudofrankia asymbiotica</name>
    <dbReference type="NCBI Taxonomy" id="1834516"/>
    <lineage>
        <taxon>Bacteria</taxon>
        <taxon>Bacillati</taxon>
        <taxon>Actinomycetota</taxon>
        <taxon>Actinomycetes</taxon>
        <taxon>Frankiales</taxon>
        <taxon>Frankiaceae</taxon>
        <taxon>Pseudofrankia</taxon>
    </lineage>
</organism>
<dbReference type="EMBL" id="MOMC01000022">
    <property type="protein sequence ID" value="ONH30787.1"/>
    <property type="molecule type" value="Genomic_DNA"/>
</dbReference>
<dbReference type="PANTHER" id="PTHR36114:SF1">
    <property type="entry name" value="16.7 KDA PROTEIN IN WHIE LOCUS"/>
    <property type="match status" value="1"/>
</dbReference>
<dbReference type="InterPro" id="IPR014710">
    <property type="entry name" value="RmlC-like_jellyroll"/>
</dbReference>
<evidence type="ECO:0000313" key="3">
    <source>
        <dbReference type="EMBL" id="ONH30787.1"/>
    </source>
</evidence>
<reference evidence="4" key="1">
    <citation type="submission" date="2016-10" db="EMBL/GenBank/DDBJ databases">
        <title>Frankia sp. NRRL B-16386 Genome sequencing.</title>
        <authorList>
            <person name="Ghodhbane-Gtari F."/>
            <person name="Swanson E."/>
            <person name="Gueddou A."/>
            <person name="Hezbri K."/>
            <person name="Ktari K."/>
            <person name="Nouioui I."/>
            <person name="Morris K."/>
            <person name="Simpson S."/>
            <person name="Abebe-Akele F."/>
            <person name="Thomas K."/>
            <person name="Gtari M."/>
            <person name="Tisa L.S."/>
        </authorList>
    </citation>
    <scope>NUCLEOTIDE SEQUENCE [LARGE SCALE GENOMIC DNA]</scope>
    <source>
        <strain evidence="4">NRRL B-16386</strain>
    </source>
</reference>
<dbReference type="InterPro" id="IPR011051">
    <property type="entry name" value="RmlC_Cupin_sf"/>
</dbReference>
<name>A0A1V2ICF6_9ACTN</name>
<evidence type="ECO:0000259" key="2">
    <source>
        <dbReference type="Pfam" id="PF07883"/>
    </source>
</evidence>
<accession>A0A1V2ICF6</accession>
<dbReference type="Gene3D" id="2.60.120.10">
    <property type="entry name" value="Jelly Rolls"/>
    <property type="match status" value="1"/>
</dbReference>
<sequence length="128" mass="13757">MPEPIDRLRAPHHIWGEVSDGWRLVDQPGLSVVEERVPAGAGEEWHVHARARQFFYVTEGEAVMRTAEGDVALAPGRGTEIPAGLPHQIFNQGPGDVRFLVISAPSTRGDRAAVAPPPPRGEGPTGTD</sequence>
<feature type="domain" description="Cupin type-2" evidence="2">
    <location>
        <begin position="35"/>
        <end position="102"/>
    </location>
</feature>
<comment type="caution">
    <text evidence="3">The sequence shown here is derived from an EMBL/GenBank/DDBJ whole genome shotgun (WGS) entry which is preliminary data.</text>
</comment>
<dbReference type="OrthoDB" id="529907at2"/>
<dbReference type="AlphaFoldDB" id="A0A1V2ICF6"/>
<dbReference type="STRING" id="1834516.BL253_11740"/>
<dbReference type="PANTHER" id="PTHR36114">
    <property type="entry name" value="16.7 KDA PROTEIN IN WHIE LOCUS"/>
    <property type="match status" value="1"/>
</dbReference>
<protein>
    <recommendedName>
        <fullName evidence="2">Cupin type-2 domain-containing protein</fullName>
    </recommendedName>
</protein>
<dbReference type="InterPro" id="IPR013096">
    <property type="entry name" value="Cupin_2"/>
</dbReference>
<dbReference type="InterPro" id="IPR052044">
    <property type="entry name" value="PKS_Associated_Protein"/>
</dbReference>
<dbReference type="Proteomes" id="UP000188929">
    <property type="component" value="Unassembled WGS sequence"/>
</dbReference>
<feature type="region of interest" description="Disordered" evidence="1">
    <location>
        <begin position="107"/>
        <end position="128"/>
    </location>
</feature>
<evidence type="ECO:0000256" key="1">
    <source>
        <dbReference type="SAM" id="MobiDB-lite"/>
    </source>
</evidence>
<keyword evidence="4" id="KW-1185">Reference proteome</keyword>
<gene>
    <name evidence="3" type="ORF">BL253_11740</name>
</gene>
<dbReference type="Pfam" id="PF07883">
    <property type="entry name" value="Cupin_2"/>
    <property type="match status" value="1"/>
</dbReference>
<proteinExistence type="predicted"/>
<dbReference type="RefSeq" id="WP_076816373.1">
    <property type="nucleotide sequence ID" value="NZ_MOMC01000022.1"/>
</dbReference>
<evidence type="ECO:0000313" key="4">
    <source>
        <dbReference type="Proteomes" id="UP000188929"/>
    </source>
</evidence>